<protein>
    <submittedName>
        <fullName evidence="2">Uncharacterized protein</fullName>
    </submittedName>
</protein>
<keyword evidence="1" id="KW-0812">Transmembrane</keyword>
<feature type="transmembrane region" description="Helical" evidence="1">
    <location>
        <begin position="65"/>
        <end position="83"/>
    </location>
</feature>
<accession>A0A917AHU5</accession>
<evidence type="ECO:0000313" key="2">
    <source>
        <dbReference type="EMBL" id="GGE54410.1"/>
    </source>
</evidence>
<proteinExistence type="predicted"/>
<feature type="transmembrane region" description="Helical" evidence="1">
    <location>
        <begin position="36"/>
        <end position="53"/>
    </location>
</feature>
<name>A0A917AHU5_9BACI</name>
<dbReference type="EMBL" id="BMFK01000001">
    <property type="protein sequence ID" value="GGE54410.1"/>
    <property type="molecule type" value="Genomic_DNA"/>
</dbReference>
<evidence type="ECO:0000256" key="1">
    <source>
        <dbReference type="SAM" id="Phobius"/>
    </source>
</evidence>
<keyword evidence="1" id="KW-0472">Membrane</keyword>
<feature type="transmembrane region" description="Helical" evidence="1">
    <location>
        <begin position="7"/>
        <end position="24"/>
    </location>
</feature>
<dbReference type="RefSeq" id="WP_188386500.1">
    <property type="nucleotide sequence ID" value="NZ_BMFK01000001.1"/>
</dbReference>
<dbReference type="Proteomes" id="UP000605259">
    <property type="component" value="Unassembled WGS sequence"/>
</dbReference>
<keyword evidence="1" id="KW-1133">Transmembrane helix</keyword>
<evidence type="ECO:0000313" key="3">
    <source>
        <dbReference type="Proteomes" id="UP000605259"/>
    </source>
</evidence>
<gene>
    <name evidence="2" type="ORF">GCM10007140_00910</name>
</gene>
<feature type="transmembrane region" description="Helical" evidence="1">
    <location>
        <begin position="89"/>
        <end position="106"/>
    </location>
</feature>
<dbReference type="AlphaFoldDB" id="A0A917AHU5"/>
<reference evidence="2" key="2">
    <citation type="submission" date="2020-09" db="EMBL/GenBank/DDBJ databases">
        <authorList>
            <person name="Sun Q."/>
            <person name="Zhou Y."/>
        </authorList>
    </citation>
    <scope>NUCLEOTIDE SEQUENCE</scope>
    <source>
        <strain evidence="2">CGMCC 1.12698</strain>
    </source>
</reference>
<comment type="caution">
    <text evidence="2">The sequence shown here is derived from an EMBL/GenBank/DDBJ whole genome shotgun (WGS) entry which is preliminary data.</text>
</comment>
<reference evidence="2" key="1">
    <citation type="journal article" date="2014" name="Int. J. Syst. Evol. Microbiol.">
        <title>Complete genome sequence of Corynebacterium casei LMG S-19264T (=DSM 44701T), isolated from a smear-ripened cheese.</title>
        <authorList>
            <consortium name="US DOE Joint Genome Institute (JGI-PGF)"/>
            <person name="Walter F."/>
            <person name="Albersmeier A."/>
            <person name="Kalinowski J."/>
            <person name="Ruckert C."/>
        </authorList>
    </citation>
    <scope>NUCLEOTIDE SEQUENCE</scope>
    <source>
        <strain evidence="2">CGMCC 1.12698</strain>
    </source>
</reference>
<keyword evidence="3" id="KW-1185">Reference proteome</keyword>
<sequence length="115" mass="13230">MNITKGITVILPAILMFTICSIMKENLLQYNDMQLKGFYFGVLLIYIPILFILQGITNAFLKLPIFIPLGVSVIAATICMLVYYNDSALPYVVFYMILYSIAYFVAKKFVKRRHE</sequence>
<organism evidence="2 3">
    <name type="scientific">Priestia taiwanensis</name>
    <dbReference type="NCBI Taxonomy" id="1347902"/>
    <lineage>
        <taxon>Bacteria</taxon>
        <taxon>Bacillati</taxon>
        <taxon>Bacillota</taxon>
        <taxon>Bacilli</taxon>
        <taxon>Bacillales</taxon>
        <taxon>Bacillaceae</taxon>
        <taxon>Priestia</taxon>
    </lineage>
</organism>